<organism evidence="1 2">
    <name type="scientific">Zooshikella harenae</name>
    <dbReference type="NCBI Taxonomy" id="2827238"/>
    <lineage>
        <taxon>Bacteria</taxon>
        <taxon>Pseudomonadati</taxon>
        <taxon>Pseudomonadota</taxon>
        <taxon>Gammaproteobacteria</taxon>
        <taxon>Oceanospirillales</taxon>
        <taxon>Zooshikellaceae</taxon>
        <taxon>Zooshikella</taxon>
    </lineage>
</organism>
<gene>
    <name evidence="1" type="ORF">KCG35_14720</name>
</gene>
<proteinExistence type="predicted"/>
<dbReference type="SUPFAM" id="SSF56112">
    <property type="entry name" value="Protein kinase-like (PK-like)"/>
    <property type="match status" value="1"/>
</dbReference>
<evidence type="ECO:0008006" key="3">
    <source>
        <dbReference type="Google" id="ProtNLM"/>
    </source>
</evidence>
<keyword evidence="2" id="KW-1185">Reference proteome</keyword>
<name>A0ABS5ZH44_9GAMM</name>
<comment type="caution">
    <text evidence="1">The sequence shown here is derived from an EMBL/GenBank/DDBJ whole genome shotgun (WGS) entry which is preliminary data.</text>
</comment>
<dbReference type="Proteomes" id="UP000690515">
    <property type="component" value="Unassembled WGS sequence"/>
</dbReference>
<sequence>MISTKLSGFSFEDWWQCKGTWVEPPNQRRGGESGVQHILFPEQVQLYCKRQQGHLYHSLRYPFGRPTILREWHALHIFQRIGIQVPRIVYCAARKYSGQWQALLITEPLAGFISLDAFYQQKLERGQREKVLHAVAKTLRHLHLARWQHGCCYPKHIFVKAQPIEHTMNVEIALLDLEKSRRRLTVKKASTHDLQQLFRHSPNMTRKDEHYFLKRYLQTVIQPRNVLEKNSIIYET</sequence>
<dbReference type="Pfam" id="PF06293">
    <property type="entry name" value="Kdo"/>
    <property type="match status" value="1"/>
</dbReference>
<protein>
    <recommendedName>
        <fullName evidence="3">InaA protein</fullName>
    </recommendedName>
</protein>
<evidence type="ECO:0000313" key="2">
    <source>
        <dbReference type="Proteomes" id="UP000690515"/>
    </source>
</evidence>
<reference evidence="1 2" key="1">
    <citation type="submission" date="2021-04" db="EMBL/GenBank/DDBJ databases">
        <authorList>
            <person name="Pira H."/>
            <person name="Risdian C."/>
            <person name="Wink J."/>
        </authorList>
    </citation>
    <scope>NUCLEOTIDE SEQUENCE [LARGE SCALE GENOMIC DNA]</scope>
    <source>
        <strain evidence="1 2">WH53</strain>
    </source>
</reference>
<dbReference type="PIRSF" id="PIRSF026326">
    <property type="entry name" value="InaA"/>
    <property type="match status" value="1"/>
</dbReference>
<dbReference type="InterPro" id="IPR027023">
    <property type="entry name" value="Put_LipoPS_kinase_InaA"/>
</dbReference>
<evidence type="ECO:0000313" key="1">
    <source>
        <dbReference type="EMBL" id="MBU2712317.1"/>
    </source>
</evidence>
<accession>A0ABS5ZH44</accession>
<dbReference type="InterPro" id="IPR011009">
    <property type="entry name" value="Kinase-like_dom_sf"/>
</dbReference>
<dbReference type="EMBL" id="JAGSOY010000035">
    <property type="protein sequence ID" value="MBU2712317.1"/>
    <property type="molecule type" value="Genomic_DNA"/>
</dbReference>
<dbReference type="RefSeq" id="WP_215820545.1">
    <property type="nucleotide sequence ID" value="NZ_JAGSOY010000035.1"/>
</dbReference>